<evidence type="ECO:0008006" key="4">
    <source>
        <dbReference type="Google" id="ProtNLM"/>
    </source>
</evidence>
<protein>
    <recommendedName>
        <fullName evidence="4">S-protein homolog</fullName>
    </recommendedName>
</protein>
<dbReference type="Proteomes" id="UP000593564">
    <property type="component" value="Unassembled WGS sequence"/>
</dbReference>
<accession>A0A7J7HT63</accession>
<organism evidence="2 3">
    <name type="scientific">Camellia sinensis</name>
    <name type="common">Tea plant</name>
    <name type="synonym">Thea sinensis</name>
    <dbReference type="NCBI Taxonomy" id="4442"/>
    <lineage>
        <taxon>Eukaryota</taxon>
        <taxon>Viridiplantae</taxon>
        <taxon>Streptophyta</taxon>
        <taxon>Embryophyta</taxon>
        <taxon>Tracheophyta</taxon>
        <taxon>Spermatophyta</taxon>
        <taxon>Magnoliopsida</taxon>
        <taxon>eudicotyledons</taxon>
        <taxon>Gunneridae</taxon>
        <taxon>Pentapetalae</taxon>
        <taxon>asterids</taxon>
        <taxon>Ericales</taxon>
        <taxon>Theaceae</taxon>
        <taxon>Camellia</taxon>
    </lineage>
</organism>
<name>A0A7J7HT63_CAMSI</name>
<dbReference type="PANTHER" id="PTHR21234">
    <property type="entry name" value="PURINE NUCLEOSIDE PHOSPHORYLASE"/>
    <property type="match status" value="1"/>
</dbReference>
<dbReference type="PANTHER" id="PTHR21234:SF42">
    <property type="entry name" value="PHOSPHORYLASE SUPERFAMILY PROTEIN"/>
    <property type="match status" value="1"/>
</dbReference>
<dbReference type="AlphaFoldDB" id="A0A7J7HT63"/>
<reference evidence="2 3" key="2">
    <citation type="submission" date="2020-07" db="EMBL/GenBank/DDBJ databases">
        <title>Genome assembly of wild tea tree DASZ reveals pedigree and selection history of tea varieties.</title>
        <authorList>
            <person name="Zhang W."/>
        </authorList>
    </citation>
    <scope>NUCLEOTIDE SEQUENCE [LARGE SCALE GENOMIC DNA]</scope>
    <source>
        <strain evidence="3">cv. G240</strain>
        <tissue evidence="2">Leaf</tissue>
    </source>
</reference>
<sequence length="124" mass="13963">MDSHMRLTLLGCLVLVLGFVSGTCGLISHNVMKKINVINKEGPYLGIVVPNSFEMSPLLESPSFVVDHNPYLDFSDTEWSCHTVGEDTVWWCHNIVEDTVWLWQTVGADKVGTVDEVTPNRWRS</sequence>
<evidence type="ECO:0000313" key="3">
    <source>
        <dbReference type="Proteomes" id="UP000593564"/>
    </source>
</evidence>
<proteinExistence type="predicted"/>
<evidence type="ECO:0000313" key="2">
    <source>
        <dbReference type="EMBL" id="KAF5956040.1"/>
    </source>
</evidence>
<keyword evidence="1" id="KW-0732">Signal</keyword>
<feature type="chain" id="PRO_5029796754" description="S-protein homolog" evidence="1">
    <location>
        <begin position="23"/>
        <end position="124"/>
    </location>
</feature>
<feature type="signal peptide" evidence="1">
    <location>
        <begin position="1"/>
        <end position="22"/>
    </location>
</feature>
<comment type="caution">
    <text evidence="2">The sequence shown here is derived from an EMBL/GenBank/DDBJ whole genome shotgun (WGS) entry which is preliminary data.</text>
</comment>
<evidence type="ECO:0000256" key="1">
    <source>
        <dbReference type="SAM" id="SignalP"/>
    </source>
</evidence>
<dbReference type="EMBL" id="JACBKZ010000003">
    <property type="protein sequence ID" value="KAF5956040.1"/>
    <property type="molecule type" value="Genomic_DNA"/>
</dbReference>
<reference evidence="3" key="1">
    <citation type="journal article" date="2020" name="Nat. Commun.">
        <title>Genome assembly of wild tea tree DASZ reveals pedigree and selection history of tea varieties.</title>
        <authorList>
            <person name="Zhang W."/>
            <person name="Zhang Y."/>
            <person name="Qiu H."/>
            <person name="Guo Y."/>
            <person name="Wan H."/>
            <person name="Zhang X."/>
            <person name="Scossa F."/>
            <person name="Alseekh S."/>
            <person name="Zhang Q."/>
            <person name="Wang P."/>
            <person name="Xu L."/>
            <person name="Schmidt M.H."/>
            <person name="Jia X."/>
            <person name="Li D."/>
            <person name="Zhu A."/>
            <person name="Guo F."/>
            <person name="Chen W."/>
            <person name="Ni D."/>
            <person name="Usadel B."/>
            <person name="Fernie A.R."/>
            <person name="Wen W."/>
        </authorList>
    </citation>
    <scope>NUCLEOTIDE SEQUENCE [LARGE SCALE GENOMIC DNA]</scope>
    <source>
        <strain evidence="3">cv. G240</strain>
    </source>
</reference>
<keyword evidence="3" id="KW-1185">Reference proteome</keyword>
<gene>
    <name evidence="2" type="ORF">HYC85_008896</name>
</gene>